<dbReference type="AlphaFoldDB" id="A0AAE5LJF9"/>
<name>A0AAE5LJF9_9VIBR</name>
<sequence>MSITNPQTDNKNKVIQVRRSILLACGLSLMIGLSGCSDSGELTQADTGGKEDTSTDTTDNQDNTNQETGDSPATEENVPSDEAEGGGDQGDSESPDNGDSGNSGSGGSSSDGESGSDDSNEDNTPTDTSKLHVKFTRPAPVANSAPHIQRQHQELSGRVFQLEVYTIDDELNLQDVTTEVTWNTISEECNGDPCYTLNSDGKLVAGAKGKFSVQAEYNGLLSSVVNLETPRKLETCGVEGNADKAHRTEQCLHIIVGNSGDADGKWFTEPPRSQVMSYMWYSFDDKMYNSGYTHSGFTTDGGSGTNQFAQMRNDGYDQSIKDAGGTVDEGQYGQHERYCADLSAIRFNGRDNWRKPTLDELTELSTMSIGATYDWPIYGSYSSGMPHMRGDAKGGLHYVSVVMSTGQNISLLPEKETYPTCLSVPVP</sequence>
<evidence type="ECO:0000313" key="2">
    <source>
        <dbReference type="EMBL" id="NOI82741.1"/>
    </source>
</evidence>
<evidence type="ECO:0008006" key="4">
    <source>
        <dbReference type="Google" id="ProtNLM"/>
    </source>
</evidence>
<feature type="compositionally biased region" description="Acidic residues" evidence="1">
    <location>
        <begin position="78"/>
        <end position="96"/>
    </location>
</feature>
<feature type="compositionally biased region" description="Polar residues" evidence="1">
    <location>
        <begin position="36"/>
        <end position="46"/>
    </location>
</feature>
<comment type="caution">
    <text evidence="2">The sequence shown here is derived from an EMBL/GenBank/DDBJ whole genome shotgun (WGS) entry which is preliminary data.</text>
</comment>
<evidence type="ECO:0000313" key="3">
    <source>
        <dbReference type="Proteomes" id="UP000572722"/>
    </source>
</evidence>
<feature type="region of interest" description="Disordered" evidence="1">
    <location>
        <begin position="36"/>
        <end position="132"/>
    </location>
</feature>
<accession>A0AAE5LJF9</accession>
<feature type="compositionally biased region" description="Low complexity" evidence="1">
    <location>
        <begin position="55"/>
        <end position="68"/>
    </location>
</feature>
<protein>
    <recommendedName>
        <fullName evidence="4">BIG2 domain-containing protein</fullName>
    </recommendedName>
</protein>
<dbReference type="EMBL" id="VTXO01000009">
    <property type="protein sequence ID" value="NOI82741.1"/>
    <property type="molecule type" value="Genomic_DNA"/>
</dbReference>
<dbReference type="Proteomes" id="UP000572722">
    <property type="component" value="Unassembled WGS sequence"/>
</dbReference>
<reference evidence="2 3" key="1">
    <citation type="submission" date="2019-08" db="EMBL/GenBank/DDBJ databases">
        <title>Draft genome sequencing and comparative genomics of hatchery-associated Vibrios.</title>
        <authorList>
            <person name="Kehlet-Delgado H."/>
            <person name="Mueller R.S."/>
        </authorList>
    </citation>
    <scope>NUCLEOTIDE SEQUENCE [LARGE SCALE GENOMIC DNA]</scope>
    <source>
        <strain evidence="2 3">01-65-5-1</strain>
    </source>
</reference>
<gene>
    <name evidence="2" type="ORF">F0237_18915</name>
</gene>
<dbReference type="RefSeq" id="WP_171324485.1">
    <property type="nucleotide sequence ID" value="NZ_VTXO01000009.1"/>
</dbReference>
<organism evidence="2 3">
    <name type="scientific">Vibrio tubiashii</name>
    <dbReference type="NCBI Taxonomy" id="29498"/>
    <lineage>
        <taxon>Bacteria</taxon>
        <taxon>Pseudomonadati</taxon>
        <taxon>Pseudomonadota</taxon>
        <taxon>Gammaproteobacteria</taxon>
        <taxon>Vibrionales</taxon>
        <taxon>Vibrionaceae</taxon>
        <taxon>Vibrio</taxon>
        <taxon>Vibrio oreintalis group</taxon>
    </lineage>
</organism>
<evidence type="ECO:0000256" key="1">
    <source>
        <dbReference type="SAM" id="MobiDB-lite"/>
    </source>
</evidence>
<proteinExistence type="predicted"/>